<sequence length="295" mass="34065">MTSPSTAITSPAEQSCNMAETPLGYDDSIQEPRMFDAQKEQEGCLKIIEALTSEELSIMPDANLPLRHFRADKGNTTKAIKRIKYALQWRKEFGVQHILKSATNPESKEEKATYAILKKESSPGKMYVRNHDKEGRAILYMYPVRENSNNHTDNIKHLVYSLERVIACTEKNKKEKIVMVMDFTNWSMRHNPPMKTTKETIHILQECYVERLERVYITNAPLLFRTFWNMVKPFIDPVTKQKIVFASGAAGMEQLKLHLDEKLVEKEAGGVSDLKPFDVDEYYDTPFDQTFDEMN</sequence>
<dbReference type="EMBL" id="BLLK01000047">
    <property type="protein sequence ID" value="GFH53730.1"/>
    <property type="molecule type" value="Genomic_DNA"/>
</dbReference>
<dbReference type="AlphaFoldDB" id="A0AAD3CZ80"/>
<dbReference type="SUPFAM" id="SSF52087">
    <property type="entry name" value="CRAL/TRIO domain"/>
    <property type="match status" value="1"/>
</dbReference>
<accession>A0AAD3CZ80</accession>
<dbReference type="PANTHER" id="PTHR45824:SF29">
    <property type="entry name" value="GH16843P"/>
    <property type="match status" value="1"/>
</dbReference>
<evidence type="ECO:0000313" key="2">
    <source>
        <dbReference type="EMBL" id="GFH53730.1"/>
    </source>
</evidence>
<proteinExistence type="predicted"/>
<dbReference type="InterPro" id="IPR036865">
    <property type="entry name" value="CRAL-TRIO_dom_sf"/>
</dbReference>
<dbReference type="CDD" id="cd00170">
    <property type="entry name" value="SEC14"/>
    <property type="match status" value="1"/>
</dbReference>
<evidence type="ECO:0000259" key="1">
    <source>
        <dbReference type="PROSITE" id="PS50191"/>
    </source>
</evidence>
<evidence type="ECO:0000313" key="3">
    <source>
        <dbReference type="Proteomes" id="UP001054902"/>
    </source>
</evidence>
<comment type="caution">
    <text evidence="2">The sequence shown here is derived from an EMBL/GenBank/DDBJ whole genome shotgun (WGS) entry which is preliminary data.</text>
</comment>
<dbReference type="GO" id="GO:0008526">
    <property type="term" value="F:phosphatidylinositol transfer activity"/>
    <property type="evidence" value="ECO:0007669"/>
    <property type="project" value="TreeGrafter"/>
</dbReference>
<reference evidence="2 3" key="1">
    <citation type="journal article" date="2021" name="Sci. Rep.">
        <title>The genome of the diatom Chaetoceros tenuissimus carries an ancient integrated fragment of an extant virus.</title>
        <authorList>
            <person name="Hongo Y."/>
            <person name="Kimura K."/>
            <person name="Takaki Y."/>
            <person name="Yoshida Y."/>
            <person name="Baba S."/>
            <person name="Kobayashi G."/>
            <person name="Nagasaki K."/>
            <person name="Hano T."/>
            <person name="Tomaru Y."/>
        </authorList>
    </citation>
    <scope>NUCLEOTIDE SEQUENCE [LARGE SCALE GENOMIC DNA]</scope>
    <source>
        <strain evidence="2 3">NIES-3715</strain>
    </source>
</reference>
<dbReference type="InterPro" id="IPR001251">
    <property type="entry name" value="CRAL-TRIO_dom"/>
</dbReference>
<dbReference type="Proteomes" id="UP001054902">
    <property type="component" value="Unassembled WGS sequence"/>
</dbReference>
<keyword evidence="3" id="KW-1185">Reference proteome</keyword>
<dbReference type="SMART" id="SM00516">
    <property type="entry name" value="SEC14"/>
    <property type="match status" value="1"/>
</dbReference>
<dbReference type="PANTHER" id="PTHR45824">
    <property type="entry name" value="GH16843P"/>
    <property type="match status" value="1"/>
</dbReference>
<dbReference type="InterPro" id="IPR036273">
    <property type="entry name" value="CRAL/TRIO_N_dom_sf"/>
</dbReference>
<feature type="domain" description="CRAL-TRIO" evidence="1">
    <location>
        <begin position="114"/>
        <end position="276"/>
    </location>
</feature>
<dbReference type="PROSITE" id="PS50191">
    <property type="entry name" value="CRAL_TRIO"/>
    <property type="match status" value="1"/>
</dbReference>
<protein>
    <recommendedName>
        <fullName evidence="1">CRAL-TRIO domain-containing protein</fullName>
    </recommendedName>
</protein>
<dbReference type="InterPro" id="IPR052578">
    <property type="entry name" value="PI_Transfer_CRAL-TRIO"/>
</dbReference>
<name>A0AAD3CZ80_9STRA</name>
<dbReference type="SUPFAM" id="SSF46938">
    <property type="entry name" value="CRAL/TRIO N-terminal domain"/>
    <property type="match status" value="1"/>
</dbReference>
<organism evidence="2 3">
    <name type="scientific">Chaetoceros tenuissimus</name>
    <dbReference type="NCBI Taxonomy" id="426638"/>
    <lineage>
        <taxon>Eukaryota</taxon>
        <taxon>Sar</taxon>
        <taxon>Stramenopiles</taxon>
        <taxon>Ochrophyta</taxon>
        <taxon>Bacillariophyta</taxon>
        <taxon>Coscinodiscophyceae</taxon>
        <taxon>Chaetocerotophycidae</taxon>
        <taxon>Chaetocerotales</taxon>
        <taxon>Chaetocerotaceae</taxon>
        <taxon>Chaetoceros</taxon>
    </lineage>
</organism>
<dbReference type="Pfam" id="PF00650">
    <property type="entry name" value="CRAL_TRIO"/>
    <property type="match status" value="1"/>
</dbReference>
<gene>
    <name evidence="2" type="ORF">CTEN210_10206</name>
</gene>
<dbReference type="Gene3D" id="3.40.525.10">
    <property type="entry name" value="CRAL-TRIO lipid binding domain"/>
    <property type="match status" value="1"/>
</dbReference>